<dbReference type="InterPro" id="IPR036880">
    <property type="entry name" value="Kunitz_BPTI_sf"/>
</dbReference>
<dbReference type="GO" id="GO:0004867">
    <property type="term" value="F:serine-type endopeptidase inhibitor activity"/>
    <property type="evidence" value="ECO:0007669"/>
    <property type="project" value="InterPro"/>
</dbReference>
<feature type="region of interest" description="Disordered" evidence="1">
    <location>
        <begin position="35"/>
        <end position="65"/>
    </location>
</feature>
<evidence type="ECO:0000313" key="2">
    <source>
        <dbReference type="EMBL" id="KAH8035452.1"/>
    </source>
</evidence>
<organism evidence="2 3">
    <name type="scientific">Rhipicephalus microplus</name>
    <name type="common">Cattle tick</name>
    <name type="synonym">Boophilus microplus</name>
    <dbReference type="NCBI Taxonomy" id="6941"/>
    <lineage>
        <taxon>Eukaryota</taxon>
        <taxon>Metazoa</taxon>
        <taxon>Ecdysozoa</taxon>
        <taxon>Arthropoda</taxon>
        <taxon>Chelicerata</taxon>
        <taxon>Arachnida</taxon>
        <taxon>Acari</taxon>
        <taxon>Parasitiformes</taxon>
        <taxon>Ixodida</taxon>
        <taxon>Ixodoidea</taxon>
        <taxon>Ixodidae</taxon>
        <taxon>Rhipicephalinae</taxon>
        <taxon>Rhipicephalus</taxon>
        <taxon>Boophilus</taxon>
    </lineage>
</organism>
<dbReference type="Proteomes" id="UP000821866">
    <property type="component" value="Chromosome 11"/>
</dbReference>
<dbReference type="Gene3D" id="4.10.410.10">
    <property type="entry name" value="Pancreatic trypsin inhibitor Kunitz domain"/>
    <property type="match status" value="1"/>
</dbReference>
<protein>
    <recommendedName>
        <fullName evidence="4">BPTI/Kunitz inhibitor domain-containing protein</fullName>
    </recommendedName>
</protein>
<dbReference type="EMBL" id="JABSTU010000003">
    <property type="protein sequence ID" value="KAH8035452.1"/>
    <property type="molecule type" value="Genomic_DNA"/>
</dbReference>
<name>A0A9J6EMS4_RHIMP</name>
<evidence type="ECO:0000256" key="1">
    <source>
        <dbReference type="SAM" id="MobiDB-lite"/>
    </source>
</evidence>
<keyword evidence="3" id="KW-1185">Reference proteome</keyword>
<comment type="caution">
    <text evidence="2">The sequence shown here is derived from an EMBL/GenBank/DDBJ whole genome shotgun (WGS) entry which is preliminary data.</text>
</comment>
<gene>
    <name evidence="2" type="ORF">HPB51_005640</name>
</gene>
<reference evidence="2" key="2">
    <citation type="submission" date="2021-09" db="EMBL/GenBank/DDBJ databases">
        <authorList>
            <person name="Jia N."/>
            <person name="Wang J."/>
            <person name="Shi W."/>
            <person name="Du L."/>
            <person name="Sun Y."/>
            <person name="Zhan W."/>
            <person name="Jiang J."/>
            <person name="Wang Q."/>
            <person name="Zhang B."/>
            <person name="Ji P."/>
            <person name="Sakyi L.B."/>
            <person name="Cui X."/>
            <person name="Yuan T."/>
            <person name="Jiang B."/>
            <person name="Yang W."/>
            <person name="Lam T.T.-Y."/>
            <person name="Chang Q."/>
            <person name="Ding S."/>
            <person name="Wang X."/>
            <person name="Zhu J."/>
            <person name="Ruan X."/>
            <person name="Zhao L."/>
            <person name="Wei J."/>
            <person name="Que T."/>
            <person name="Du C."/>
            <person name="Cheng J."/>
            <person name="Dai P."/>
            <person name="Han X."/>
            <person name="Huang E."/>
            <person name="Gao Y."/>
            <person name="Liu J."/>
            <person name="Shao H."/>
            <person name="Ye R."/>
            <person name="Li L."/>
            <person name="Wei W."/>
            <person name="Wang X."/>
            <person name="Wang C."/>
            <person name="Huo Q."/>
            <person name="Li W."/>
            <person name="Guo W."/>
            <person name="Chen H."/>
            <person name="Chen S."/>
            <person name="Zhou L."/>
            <person name="Zhou L."/>
            <person name="Ni X."/>
            <person name="Tian J."/>
            <person name="Zhou Y."/>
            <person name="Sheng Y."/>
            <person name="Liu T."/>
            <person name="Pan Y."/>
            <person name="Xia L."/>
            <person name="Li J."/>
            <person name="Zhao F."/>
            <person name="Cao W."/>
        </authorList>
    </citation>
    <scope>NUCLEOTIDE SEQUENCE</scope>
    <source>
        <strain evidence="2">Rmic-2018</strain>
        <tissue evidence="2">Larvae</tissue>
    </source>
</reference>
<accession>A0A9J6EMS4</accession>
<reference evidence="2" key="1">
    <citation type="journal article" date="2020" name="Cell">
        <title>Large-Scale Comparative Analyses of Tick Genomes Elucidate Their Genetic Diversity and Vector Capacities.</title>
        <authorList>
            <consortium name="Tick Genome and Microbiome Consortium (TIGMIC)"/>
            <person name="Jia N."/>
            <person name="Wang J."/>
            <person name="Shi W."/>
            <person name="Du L."/>
            <person name="Sun Y."/>
            <person name="Zhan W."/>
            <person name="Jiang J.F."/>
            <person name="Wang Q."/>
            <person name="Zhang B."/>
            <person name="Ji P."/>
            <person name="Bell-Sakyi L."/>
            <person name="Cui X.M."/>
            <person name="Yuan T.T."/>
            <person name="Jiang B.G."/>
            <person name="Yang W.F."/>
            <person name="Lam T.T."/>
            <person name="Chang Q.C."/>
            <person name="Ding S.J."/>
            <person name="Wang X.J."/>
            <person name="Zhu J.G."/>
            <person name="Ruan X.D."/>
            <person name="Zhao L."/>
            <person name="Wei J.T."/>
            <person name="Ye R.Z."/>
            <person name="Que T.C."/>
            <person name="Du C.H."/>
            <person name="Zhou Y.H."/>
            <person name="Cheng J.X."/>
            <person name="Dai P.F."/>
            <person name="Guo W.B."/>
            <person name="Han X.H."/>
            <person name="Huang E.J."/>
            <person name="Li L.F."/>
            <person name="Wei W."/>
            <person name="Gao Y.C."/>
            <person name="Liu J.Z."/>
            <person name="Shao H.Z."/>
            <person name="Wang X."/>
            <person name="Wang C.C."/>
            <person name="Yang T.C."/>
            <person name="Huo Q.B."/>
            <person name="Li W."/>
            <person name="Chen H.Y."/>
            <person name="Chen S.E."/>
            <person name="Zhou L.G."/>
            <person name="Ni X.B."/>
            <person name="Tian J.H."/>
            <person name="Sheng Y."/>
            <person name="Liu T."/>
            <person name="Pan Y.S."/>
            <person name="Xia L.Y."/>
            <person name="Li J."/>
            <person name="Zhao F."/>
            <person name="Cao W.C."/>
        </authorList>
    </citation>
    <scope>NUCLEOTIDE SEQUENCE</scope>
    <source>
        <strain evidence="2">Rmic-2018</strain>
    </source>
</reference>
<sequence>MIGYVGITLDFKPQAKLIDRKASATEHGLPATLLPGFARDDVERPGEAGGNGPEPTAIADDVEESSSAADAMTKPNCQAVVYTYCPVARREFHYRPSVNACLATALDPMVQLCARGFNRFTSRATCEHSCVFGYRPKDACFDMPLFSDCESRNQLRFPYFAHFSQPVGRVRCLRASAVLVEAAHRCLAGDNRFASLADCAEACAAKASGSDHRDQGT</sequence>
<evidence type="ECO:0008006" key="4">
    <source>
        <dbReference type="Google" id="ProtNLM"/>
    </source>
</evidence>
<evidence type="ECO:0000313" key="3">
    <source>
        <dbReference type="Proteomes" id="UP000821866"/>
    </source>
</evidence>
<dbReference type="AlphaFoldDB" id="A0A9J6EMS4"/>
<proteinExistence type="predicted"/>